<dbReference type="Proteomes" id="UP000197535">
    <property type="component" value="Unassembled WGS sequence"/>
</dbReference>
<evidence type="ECO:0000256" key="1">
    <source>
        <dbReference type="ARBA" id="ARBA00022679"/>
    </source>
</evidence>
<dbReference type="EMBL" id="LSTO01000001">
    <property type="protein sequence ID" value="OWW20168.1"/>
    <property type="molecule type" value="Genomic_DNA"/>
</dbReference>
<dbReference type="OrthoDB" id="8753707at2"/>
<dbReference type="Gene3D" id="3.40.630.30">
    <property type="match status" value="1"/>
</dbReference>
<dbReference type="RefSeq" id="WP_088707057.1">
    <property type="nucleotide sequence ID" value="NZ_LSTO01000001.1"/>
</dbReference>
<dbReference type="SUPFAM" id="SSF55729">
    <property type="entry name" value="Acyl-CoA N-acyltransferases (Nat)"/>
    <property type="match status" value="1"/>
</dbReference>
<dbReference type="InterPro" id="IPR016181">
    <property type="entry name" value="Acyl_CoA_acyltransferase"/>
</dbReference>
<evidence type="ECO:0000259" key="3">
    <source>
        <dbReference type="PROSITE" id="PS51186"/>
    </source>
</evidence>
<keyword evidence="2" id="KW-0012">Acyltransferase</keyword>
<dbReference type="CDD" id="cd04301">
    <property type="entry name" value="NAT_SF"/>
    <property type="match status" value="1"/>
</dbReference>
<proteinExistence type="predicted"/>
<comment type="caution">
    <text evidence="4">The sequence shown here is derived from an EMBL/GenBank/DDBJ whole genome shotgun (WGS) entry which is preliminary data.</text>
</comment>
<feature type="domain" description="N-acetyltransferase" evidence="3">
    <location>
        <begin position="2"/>
        <end position="154"/>
    </location>
</feature>
<dbReference type="PROSITE" id="PS51186">
    <property type="entry name" value="GNAT"/>
    <property type="match status" value="1"/>
</dbReference>
<gene>
    <name evidence="4" type="ORF">AYR66_12350</name>
</gene>
<evidence type="ECO:0000313" key="4">
    <source>
        <dbReference type="EMBL" id="OWW20168.1"/>
    </source>
</evidence>
<evidence type="ECO:0000313" key="5">
    <source>
        <dbReference type="Proteomes" id="UP000197535"/>
    </source>
</evidence>
<evidence type="ECO:0000256" key="2">
    <source>
        <dbReference type="ARBA" id="ARBA00023315"/>
    </source>
</evidence>
<reference evidence="4 5" key="1">
    <citation type="submission" date="2016-02" db="EMBL/GenBank/DDBJ databases">
        <authorList>
            <person name="Wen L."/>
            <person name="He K."/>
            <person name="Yang H."/>
        </authorList>
    </citation>
    <scope>NUCLEOTIDE SEQUENCE [LARGE SCALE GENOMIC DNA]</scope>
    <source>
        <strain evidence="4 5">TSA40</strain>
    </source>
</reference>
<protein>
    <recommendedName>
        <fullName evidence="3">N-acetyltransferase domain-containing protein</fullName>
    </recommendedName>
</protein>
<keyword evidence="5" id="KW-1185">Reference proteome</keyword>
<dbReference type="InterPro" id="IPR000182">
    <property type="entry name" value="GNAT_dom"/>
</dbReference>
<keyword evidence="1" id="KW-0808">Transferase</keyword>
<dbReference type="GO" id="GO:0016747">
    <property type="term" value="F:acyltransferase activity, transferring groups other than amino-acyl groups"/>
    <property type="evidence" value="ECO:0007669"/>
    <property type="project" value="InterPro"/>
</dbReference>
<accession>A0A254TKD5</accession>
<sequence>MTGIRLATAREADAACDVLRRSIQECCVEDHRNDPAVLGKWLRNKTRDTVESWFAWPAHYPLVATVGDEVVGVAMLARPGKIVLLHVDPVWRFTGIGSLLLQALEQKAQRSGVSTLRVTSTFTARGFYEAHGYEVLSKTSAAYGTALSMAKRIGGNVCACESSRAEAWA</sequence>
<organism evidence="4 5">
    <name type="scientific">Noviherbaspirillum denitrificans</name>
    <dbReference type="NCBI Taxonomy" id="1968433"/>
    <lineage>
        <taxon>Bacteria</taxon>
        <taxon>Pseudomonadati</taxon>
        <taxon>Pseudomonadota</taxon>
        <taxon>Betaproteobacteria</taxon>
        <taxon>Burkholderiales</taxon>
        <taxon>Oxalobacteraceae</taxon>
        <taxon>Noviherbaspirillum</taxon>
    </lineage>
</organism>
<dbReference type="Pfam" id="PF13673">
    <property type="entry name" value="Acetyltransf_10"/>
    <property type="match status" value="1"/>
</dbReference>
<dbReference type="InterPro" id="IPR050832">
    <property type="entry name" value="Bact_Acetyltransf"/>
</dbReference>
<dbReference type="AlphaFoldDB" id="A0A254TKD5"/>
<name>A0A254TKD5_9BURK</name>
<dbReference type="PANTHER" id="PTHR43877">
    <property type="entry name" value="AMINOALKYLPHOSPHONATE N-ACETYLTRANSFERASE-RELATED-RELATED"/>
    <property type="match status" value="1"/>
</dbReference>